<dbReference type="RefSeq" id="WP_390199576.1">
    <property type="nucleotide sequence ID" value="NZ_JBHSDV010000003.1"/>
</dbReference>
<dbReference type="Proteomes" id="UP001595880">
    <property type="component" value="Unassembled WGS sequence"/>
</dbReference>
<proteinExistence type="predicted"/>
<comment type="caution">
    <text evidence="3">The sequence shown here is derived from an EMBL/GenBank/DDBJ whole genome shotgun (WGS) entry which is preliminary data.</text>
</comment>
<feature type="region of interest" description="Disordered" evidence="1">
    <location>
        <begin position="1"/>
        <end position="25"/>
    </location>
</feature>
<gene>
    <name evidence="3" type="ORF">ACFOZ1_11950</name>
</gene>
<evidence type="ECO:0000256" key="1">
    <source>
        <dbReference type="SAM" id="MobiDB-lite"/>
    </source>
</evidence>
<evidence type="ECO:0000256" key="2">
    <source>
        <dbReference type="SAM" id="Phobius"/>
    </source>
</evidence>
<keyword evidence="2" id="KW-0812">Transmembrane</keyword>
<accession>A0ABV8W095</accession>
<evidence type="ECO:0000313" key="3">
    <source>
        <dbReference type="EMBL" id="MFC4388513.1"/>
    </source>
</evidence>
<dbReference type="PANTHER" id="PTHR40040">
    <property type="entry name" value="SMALL HYDROPHOBIC PROTEIN-RELATED"/>
    <property type="match status" value="1"/>
</dbReference>
<keyword evidence="4" id="KW-1185">Reference proteome</keyword>
<dbReference type="PANTHER" id="PTHR40040:SF1">
    <property type="entry name" value="MEMBRANE PROTEIN"/>
    <property type="match status" value="1"/>
</dbReference>
<protein>
    <submittedName>
        <fullName evidence="3">DUF4190 domain-containing protein</fullName>
    </submittedName>
</protein>
<feature type="transmembrane region" description="Helical" evidence="2">
    <location>
        <begin position="82"/>
        <end position="109"/>
    </location>
</feature>
<keyword evidence="2" id="KW-0472">Membrane</keyword>
<dbReference type="EMBL" id="JBHSDV010000003">
    <property type="protein sequence ID" value="MFC4388513.1"/>
    <property type="molecule type" value="Genomic_DNA"/>
</dbReference>
<feature type="compositionally biased region" description="Basic and acidic residues" evidence="1">
    <location>
        <begin position="1"/>
        <end position="20"/>
    </location>
</feature>
<name>A0ABV8W095_9BACI</name>
<feature type="transmembrane region" description="Helical" evidence="2">
    <location>
        <begin position="121"/>
        <end position="139"/>
    </location>
</feature>
<keyword evidence="2" id="KW-1133">Transmembrane helix</keyword>
<sequence length="140" mass="15579">MSNDKEYENNRVEDAPKYDLENQEDITTKQFASTDELYALDEAYKRDSEVAQELTANEFNRPIEDSEQGTEMQSSVNTTFGWIGLVLAIASFFVWPLIMAIGGLIFGFISKKQGADTLGNAAIVVSIISLLVSIIMIPLF</sequence>
<organism evidence="3 4">
    <name type="scientific">Gracilibacillus marinus</name>
    <dbReference type="NCBI Taxonomy" id="630535"/>
    <lineage>
        <taxon>Bacteria</taxon>
        <taxon>Bacillati</taxon>
        <taxon>Bacillota</taxon>
        <taxon>Bacilli</taxon>
        <taxon>Bacillales</taxon>
        <taxon>Bacillaceae</taxon>
        <taxon>Gracilibacillus</taxon>
    </lineage>
</organism>
<reference evidence="4" key="1">
    <citation type="journal article" date="2019" name="Int. J. Syst. Evol. Microbiol.">
        <title>The Global Catalogue of Microorganisms (GCM) 10K type strain sequencing project: providing services to taxonomists for standard genome sequencing and annotation.</title>
        <authorList>
            <consortium name="The Broad Institute Genomics Platform"/>
            <consortium name="The Broad Institute Genome Sequencing Center for Infectious Disease"/>
            <person name="Wu L."/>
            <person name="Ma J."/>
        </authorList>
    </citation>
    <scope>NUCLEOTIDE SEQUENCE [LARGE SCALE GENOMIC DNA]</scope>
    <source>
        <strain evidence="4">KACC 14058</strain>
    </source>
</reference>
<dbReference type="InterPro" id="IPR055338">
    <property type="entry name" value="YqfX-like"/>
</dbReference>
<evidence type="ECO:0000313" key="4">
    <source>
        <dbReference type="Proteomes" id="UP001595880"/>
    </source>
</evidence>